<gene>
    <name evidence="1" type="ORF">C799_00292</name>
</gene>
<evidence type="ECO:0000313" key="1">
    <source>
        <dbReference type="EMBL" id="EOS03311.1"/>
    </source>
</evidence>
<reference evidence="1 2" key="1">
    <citation type="submission" date="2013-04" db="EMBL/GenBank/DDBJ databases">
        <title>The Genome Sequence of Bacteroides thetaiotaomicron dnLKV9.</title>
        <authorList>
            <consortium name="The Broad Institute Genomics Platform"/>
            <consortium name="The Broad Institute Genome Sequencing Center for Infectious Disease"/>
            <person name="Earl A."/>
            <person name="Xavier R."/>
            <person name="Kuhn K."/>
            <person name="Stappenbeck T."/>
            <person name="Walker B."/>
            <person name="Young S."/>
            <person name="Zeng Q."/>
            <person name="Gargeya S."/>
            <person name="Fitzgerald M."/>
            <person name="Haas B."/>
            <person name="Abouelleil A."/>
            <person name="Allen A.W."/>
            <person name="Alvarado L."/>
            <person name="Arachchi H.M."/>
            <person name="Berlin A.M."/>
            <person name="Chapman S.B."/>
            <person name="Gainer-Dewar J."/>
            <person name="Goldberg J."/>
            <person name="Griggs A."/>
            <person name="Gujja S."/>
            <person name="Hansen M."/>
            <person name="Howarth C."/>
            <person name="Imamovic A."/>
            <person name="Ireland A."/>
            <person name="Larimer J."/>
            <person name="McCowan C."/>
            <person name="Murphy C."/>
            <person name="Pearson M."/>
            <person name="Poon T.W."/>
            <person name="Priest M."/>
            <person name="Roberts A."/>
            <person name="Saif S."/>
            <person name="Shea T."/>
            <person name="Sisk P."/>
            <person name="Sykes S."/>
            <person name="Wortman J."/>
            <person name="Nusbaum C."/>
            <person name="Birren B."/>
        </authorList>
    </citation>
    <scope>NUCLEOTIDE SEQUENCE [LARGE SCALE GENOMIC DNA]</scope>
    <source>
        <strain evidence="2">dnLKV9</strain>
    </source>
</reference>
<sequence length="49" mass="5304">MNAALFICSSLNICFMYSNCLTIVFILDRPLTSLAEFVGNGGISSKLKS</sequence>
<accession>R9HHQ6</accession>
<proteinExistence type="predicted"/>
<comment type="caution">
    <text evidence="1">The sequence shown here is derived from an EMBL/GenBank/DDBJ whole genome shotgun (WGS) entry which is preliminary data.</text>
</comment>
<name>R9HHQ6_BACT4</name>
<dbReference type="HOGENOM" id="CLU_3132647_0_0_10"/>
<dbReference type="Proteomes" id="UP000014207">
    <property type="component" value="Unassembled WGS sequence"/>
</dbReference>
<evidence type="ECO:0000313" key="2">
    <source>
        <dbReference type="Proteomes" id="UP000014207"/>
    </source>
</evidence>
<organism evidence="1 2">
    <name type="scientific">Bacteroides thetaiotaomicron dnLKV9</name>
    <dbReference type="NCBI Taxonomy" id="1235785"/>
    <lineage>
        <taxon>Bacteria</taxon>
        <taxon>Pseudomonadati</taxon>
        <taxon>Bacteroidota</taxon>
        <taxon>Bacteroidia</taxon>
        <taxon>Bacteroidales</taxon>
        <taxon>Bacteroidaceae</taxon>
        <taxon>Bacteroides</taxon>
    </lineage>
</organism>
<dbReference type="EMBL" id="ASSM01000003">
    <property type="protein sequence ID" value="EOS03311.1"/>
    <property type="molecule type" value="Genomic_DNA"/>
</dbReference>
<protein>
    <submittedName>
        <fullName evidence="1">Uncharacterized protein</fullName>
    </submittedName>
</protein>
<dbReference type="AlphaFoldDB" id="R9HHQ6"/>